<dbReference type="Gene3D" id="3.40.50.1240">
    <property type="entry name" value="Phosphoglycerate mutase-like"/>
    <property type="match status" value="1"/>
</dbReference>
<evidence type="ECO:0000256" key="2">
    <source>
        <dbReference type="PIRSR" id="PIRSR613078-2"/>
    </source>
</evidence>
<name>A0A0D6A4W7_9LACO</name>
<dbReference type="InterPro" id="IPR050275">
    <property type="entry name" value="PGM_Phosphatase"/>
</dbReference>
<dbReference type="InterPro" id="IPR029033">
    <property type="entry name" value="His_PPase_superfam"/>
</dbReference>
<sequence length="199" mass="22920">MEIVFVRHGQTDLNKSNCIQGASVNQSLNEEGRKYAEKAAKNFDSTKFTVVYSSPLNRAVETAKIFTKGKKDIILDKRLIEFDFGEWDGLPLDELKSKYPDAVDPWGKVAKSYIKYAPHGESYEHLDQRCGEFLDEMAKKYPNGKVLVVCHGRLIRMMAAHYLANGDMDRFDTIDNCALVKFYYRRNTPRLKYYNKVLA</sequence>
<dbReference type="PATRIC" id="fig|1600.4.peg.1504"/>
<dbReference type="SMART" id="SM00855">
    <property type="entry name" value="PGAM"/>
    <property type="match status" value="1"/>
</dbReference>
<dbReference type="RefSeq" id="WP_060459784.1">
    <property type="nucleotide sequence ID" value="NZ_AP014808.1"/>
</dbReference>
<dbReference type="SUPFAM" id="SSF53254">
    <property type="entry name" value="Phosphoglycerate mutase-like"/>
    <property type="match status" value="1"/>
</dbReference>
<gene>
    <name evidence="3" type="ORF">LBAT_1473</name>
</gene>
<evidence type="ECO:0000313" key="3">
    <source>
        <dbReference type="EMBL" id="BAQ57862.1"/>
    </source>
</evidence>
<dbReference type="OrthoDB" id="9782128at2"/>
<dbReference type="AlphaFoldDB" id="A0A0D6A4W7"/>
<dbReference type="PANTHER" id="PTHR48100:SF1">
    <property type="entry name" value="HISTIDINE PHOSPHATASE FAMILY PROTEIN-RELATED"/>
    <property type="match status" value="1"/>
</dbReference>
<feature type="active site" description="Tele-phosphohistidine intermediate" evidence="1">
    <location>
        <position position="8"/>
    </location>
</feature>
<dbReference type="GO" id="GO:0005737">
    <property type="term" value="C:cytoplasm"/>
    <property type="evidence" value="ECO:0007669"/>
    <property type="project" value="TreeGrafter"/>
</dbReference>
<feature type="active site" description="Proton donor/acceptor" evidence="1">
    <location>
        <position position="81"/>
    </location>
</feature>
<proteinExistence type="predicted"/>
<dbReference type="GO" id="GO:0016791">
    <property type="term" value="F:phosphatase activity"/>
    <property type="evidence" value="ECO:0007669"/>
    <property type="project" value="TreeGrafter"/>
</dbReference>
<keyword evidence="4" id="KW-1185">Reference proteome</keyword>
<dbReference type="CDD" id="cd07067">
    <property type="entry name" value="HP_PGM_like"/>
    <property type="match status" value="1"/>
</dbReference>
<feature type="binding site" evidence="2">
    <location>
        <position position="58"/>
    </location>
    <ligand>
        <name>substrate</name>
    </ligand>
</feature>
<dbReference type="Proteomes" id="UP000035709">
    <property type="component" value="Chromosome"/>
</dbReference>
<accession>A0A0D6A4W7</accession>
<dbReference type="KEGG" id="lae:LBAT_1473"/>
<evidence type="ECO:0000256" key="1">
    <source>
        <dbReference type="PIRSR" id="PIRSR613078-1"/>
    </source>
</evidence>
<dbReference type="PANTHER" id="PTHR48100">
    <property type="entry name" value="BROAD-SPECIFICITY PHOSPHATASE YOR283W-RELATED"/>
    <property type="match status" value="1"/>
</dbReference>
<dbReference type="STRING" id="1600.LBAT_1473"/>
<dbReference type="PIRSF" id="PIRSF000709">
    <property type="entry name" value="6PFK_2-Ptase"/>
    <property type="match status" value="1"/>
</dbReference>
<protein>
    <submittedName>
        <fullName evidence="3">Phosphoglycerate mutase</fullName>
    </submittedName>
</protein>
<evidence type="ECO:0000313" key="4">
    <source>
        <dbReference type="Proteomes" id="UP000035709"/>
    </source>
</evidence>
<dbReference type="Pfam" id="PF00300">
    <property type="entry name" value="His_Phos_1"/>
    <property type="match status" value="1"/>
</dbReference>
<dbReference type="EMBL" id="AP014808">
    <property type="protein sequence ID" value="BAQ57862.1"/>
    <property type="molecule type" value="Genomic_DNA"/>
</dbReference>
<dbReference type="InterPro" id="IPR013078">
    <property type="entry name" value="His_Pase_superF_clade-1"/>
</dbReference>
<feature type="binding site" evidence="2">
    <location>
        <begin position="7"/>
        <end position="14"/>
    </location>
    <ligand>
        <name>substrate</name>
    </ligand>
</feature>
<reference evidence="3 4" key="1">
    <citation type="submission" date="2015-03" db="EMBL/GenBank/DDBJ databases">
        <title>Complete genome sequence of Lactobacillus acetotolerans NBRC 13120.</title>
        <authorList>
            <person name="Toh H."/>
            <person name="Morita H."/>
            <person name="Fujita N."/>
        </authorList>
    </citation>
    <scope>NUCLEOTIDE SEQUENCE [LARGE SCALE GENOMIC DNA]</scope>
    <source>
        <strain evidence="3 4">NBRC 13120</strain>
    </source>
</reference>
<organism evidence="3 4">
    <name type="scientific">Lactobacillus acetotolerans</name>
    <dbReference type="NCBI Taxonomy" id="1600"/>
    <lineage>
        <taxon>Bacteria</taxon>
        <taxon>Bacillati</taxon>
        <taxon>Bacillota</taxon>
        <taxon>Bacilli</taxon>
        <taxon>Lactobacillales</taxon>
        <taxon>Lactobacillaceae</taxon>
        <taxon>Lactobacillus</taxon>
    </lineage>
</organism>